<feature type="region of interest" description="Disordered" evidence="3">
    <location>
        <begin position="115"/>
        <end position="154"/>
    </location>
</feature>
<organism evidence="5 6">
    <name type="scientific">Corynespora cassiicola Philippines</name>
    <dbReference type="NCBI Taxonomy" id="1448308"/>
    <lineage>
        <taxon>Eukaryota</taxon>
        <taxon>Fungi</taxon>
        <taxon>Dikarya</taxon>
        <taxon>Ascomycota</taxon>
        <taxon>Pezizomycotina</taxon>
        <taxon>Dothideomycetes</taxon>
        <taxon>Pleosporomycetidae</taxon>
        <taxon>Pleosporales</taxon>
        <taxon>Corynesporascaceae</taxon>
        <taxon>Corynespora</taxon>
    </lineage>
</organism>
<keyword evidence="2" id="KW-1015">Disulfide bond</keyword>
<dbReference type="SUPFAM" id="SSF52833">
    <property type="entry name" value="Thioredoxin-like"/>
    <property type="match status" value="1"/>
</dbReference>
<keyword evidence="6" id="KW-1185">Reference proteome</keyword>
<evidence type="ECO:0000259" key="4">
    <source>
        <dbReference type="PROSITE" id="PS51352"/>
    </source>
</evidence>
<evidence type="ECO:0000256" key="1">
    <source>
        <dbReference type="ARBA" id="ARBA00008987"/>
    </source>
</evidence>
<evidence type="ECO:0000313" key="6">
    <source>
        <dbReference type="Proteomes" id="UP000240883"/>
    </source>
</evidence>
<evidence type="ECO:0000256" key="2">
    <source>
        <dbReference type="ARBA" id="ARBA00023157"/>
    </source>
</evidence>
<name>A0A2T2NLK1_CORCC</name>
<dbReference type="Pfam" id="PF00085">
    <property type="entry name" value="Thioredoxin"/>
    <property type="match status" value="1"/>
</dbReference>
<reference evidence="5 6" key="1">
    <citation type="journal article" date="2018" name="Front. Microbiol.">
        <title>Genome-Wide Analysis of Corynespora cassiicola Leaf Fall Disease Putative Effectors.</title>
        <authorList>
            <person name="Lopez D."/>
            <person name="Ribeiro S."/>
            <person name="Label P."/>
            <person name="Fumanal B."/>
            <person name="Venisse J.S."/>
            <person name="Kohler A."/>
            <person name="de Oliveira R.R."/>
            <person name="Labutti K."/>
            <person name="Lipzen A."/>
            <person name="Lail K."/>
            <person name="Bauer D."/>
            <person name="Ohm R.A."/>
            <person name="Barry K.W."/>
            <person name="Spatafora J."/>
            <person name="Grigoriev I.V."/>
            <person name="Martin F.M."/>
            <person name="Pujade-Renaud V."/>
        </authorList>
    </citation>
    <scope>NUCLEOTIDE SEQUENCE [LARGE SCALE GENOMIC DNA]</scope>
    <source>
        <strain evidence="5 6">Philippines</strain>
    </source>
</reference>
<dbReference type="InterPro" id="IPR013766">
    <property type="entry name" value="Thioredoxin_domain"/>
</dbReference>
<protein>
    <submittedName>
        <fullName evidence="5">Thioredoxin-domain-containing protein</fullName>
    </submittedName>
</protein>
<dbReference type="InterPro" id="IPR036249">
    <property type="entry name" value="Thioredoxin-like_sf"/>
</dbReference>
<dbReference type="CDD" id="cd02947">
    <property type="entry name" value="TRX_family"/>
    <property type="match status" value="1"/>
</dbReference>
<gene>
    <name evidence="5" type="ORF">BS50DRAFT_574769</name>
</gene>
<evidence type="ECO:0000313" key="5">
    <source>
        <dbReference type="EMBL" id="PSN66321.1"/>
    </source>
</evidence>
<dbReference type="PRINTS" id="PR00421">
    <property type="entry name" value="THIOREDOXIN"/>
</dbReference>
<dbReference type="EMBL" id="KZ678136">
    <property type="protein sequence ID" value="PSN66321.1"/>
    <property type="molecule type" value="Genomic_DNA"/>
</dbReference>
<dbReference type="FunFam" id="3.40.30.10:FF:000245">
    <property type="entry name" value="Thioredoxin"/>
    <property type="match status" value="1"/>
</dbReference>
<feature type="compositionally biased region" description="Basic and acidic residues" evidence="3">
    <location>
        <begin position="115"/>
        <end position="136"/>
    </location>
</feature>
<dbReference type="Gene3D" id="3.40.30.10">
    <property type="entry name" value="Glutaredoxin"/>
    <property type="match status" value="1"/>
</dbReference>
<dbReference type="OrthoDB" id="19690at2759"/>
<dbReference type="PROSITE" id="PS51352">
    <property type="entry name" value="THIOREDOXIN_2"/>
    <property type="match status" value="1"/>
</dbReference>
<accession>A0A2T2NLK1</accession>
<dbReference type="PANTHER" id="PTHR46115">
    <property type="entry name" value="THIOREDOXIN-LIKE PROTEIN 1"/>
    <property type="match status" value="1"/>
</dbReference>
<proteinExistence type="inferred from homology"/>
<dbReference type="Proteomes" id="UP000240883">
    <property type="component" value="Unassembled WGS sequence"/>
</dbReference>
<feature type="compositionally biased region" description="Polar residues" evidence="3">
    <location>
        <begin position="137"/>
        <end position="154"/>
    </location>
</feature>
<evidence type="ECO:0000256" key="3">
    <source>
        <dbReference type="SAM" id="MobiDB-lite"/>
    </source>
</evidence>
<feature type="domain" description="Thioredoxin" evidence="4">
    <location>
        <begin position="1"/>
        <end position="107"/>
    </location>
</feature>
<comment type="similarity">
    <text evidence="1">Belongs to the thioredoxin family.</text>
</comment>
<dbReference type="AlphaFoldDB" id="A0A2T2NLK1"/>
<dbReference type="STRING" id="1448308.A0A2T2NLK1"/>
<sequence>MPTEISAPLHFRTLLNGHTYLIADFYATWCPPCKAIAPVYEQLSKAHSVPAKVAFVKVNVDEQREIAAQYGIQAMPTFLVFKDGKKIEEIKGANPPALKKAVENIAAEVKAAKAEAKPAVQKEEKKETKEEAEEKTVSGSYGMTGGNNWKMSLH</sequence>